<evidence type="ECO:0000313" key="1">
    <source>
        <dbReference type="EMBL" id="CAF5189371.1"/>
    </source>
</evidence>
<accession>A0A8S3I020</accession>
<dbReference type="InterPro" id="IPR013780">
    <property type="entry name" value="Glyco_hydro_b"/>
</dbReference>
<evidence type="ECO:0000313" key="2">
    <source>
        <dbReference type="Proteomes" id="UP000676336"/>
    </source>
</evidence>
<protein>
    <submittedName>
        <fullName evidence="1">Uncharacterized protein</fullName>
    </submittedName>
</protein>
<organism evidence="1 2">
    <name type="scientific">Rotaria magnacalcarata</name>
    <dbReference type="NCBI Taxonomy" id="392030"/>
    <lineage>
        <taxon>Eukaryota</taxon>
        <taxon>Metazoa</taxon>
        <taxon>Spiralia</taxon>
        <taxon>Gnathifera</taxon>
        <taxon>Rotifera</taxon>
        <taxon>Eurotatoria</taxon>
        <taxon>Bdelloidea</taxon>
        <taxon>Philodinida</taxon>
        <taxon>Philodinidae</taxon>
        <taxon>Rotaria</taxon>
    </lineage>
</organism>
<gene>
    <name evidence="1" type="ORF">SMN809_LOCUS71690</name>
</gene>
<comment type="caution">
    <text evidence="1">The sequence shown here is derived from an EMBL/GenBank/DDBJ whole genome shotgun (WGS) entry which is preliminary data.</text>
</comment>
<dbReference type="AlphaFoldDB" id="A0A8S3I020"/>
<dbReference type="Proteomes" id="UP000676336">
    <property type="component" value="Unassembled WGS sequence"/>
</dbReference>
<sequence>VLGRGNPFTLLVAQSDAGTASGNLFWDDGDSIDSIETKTYNYMEFSLTNFNKLTINTLVSNYKESAMRLDLIKILGVNKFVTSVTVNGKIYSNYLYNIPDKILLIYALALDMLTQSSQTIQWTTSNY</sequence>
<proteinExistence type="predicted"/>
<name>A0A8S3I020_9BILA</name>
<dbReference type="Gene3D" id="2.60.40.1180">
    <property type="entry name" value="Golgi alpha-mannosidase II"/>
    <property type="match status" value="1"/>
</dbReference>
<reference evidence="1" key="1">
    <citation type="submission" date="2021-02" db="EMBL/GenBank/DDBJ databases">
        <authorList>
            <person name="Nowell W R."/>
        </authorList>
    </citation>
    <scope>NUCLEOTIDE SEQUENCE</scope>
</reference>
<feature type="non-terminal residue" evidence="1">
    <location>
        <position position="1"/>
    </location>
</feature>
<dbReference type="EMBL" id="CAJOBI010324144">
    <property type="protein sequence ID" value="CAF5189371.1"/>
    <property type="molecule type" value="Genomic_DNA"/>
</dbReference>